<dbReference type="CDD" id="cd03801">
    <property type="entry name" value="GT4_PimA-like"/>
    <property type="match status" value="1"/>
</dbReference>
<dbReference type="Pfam" id="PF00534">
    <property type="entry name" value="Glycos_transf_1"/>
    <property type="match status" value="1"/>
</dbReference>
<evidence type="ECO:0000313" key="3">
    <source>
        <dbReference type="EMBL" id="OYV03564.1"/>
    </source>
</evidence>
<dbReference type="InterPro" id="IPR028098">
    <property type="entry name" value="Glyco_trans_4-like_N"/>
</dbReference>
<comment type="caution">
    <text evidence="3">The sequence shown here is derived from an EMBL/GenBank/DDBJ whole genome shotgun (WGS) entry which is preliminary data.</text>
</comment>
<organism evidence="3 4">
    <name type="scientific">candidate division WOR-3 bacterium 4484_18</name>
    <dbReference type="NCBI Taxonomy" id="2020626"/>
    <lineage>
        <taxon>Bacteria</taxon>
        <taxon>Bacteria division WOR-3</taxon>
    </lineage>
</organism>
<dbReference type="Gene3D" id="3.40.50.2000">
    <property type="entry name" value="Glycogen Phosphorylase B"/>
    <property type="match status" value="2"/>
</dbReference>
<dbReference type="Pfam" id="PF13439">
    <property type="entry name" value="Glyco_transf_4"/>
    <property type="match status" value="1"/>
</dbReference>
<feature type="domain" description="Glycosyl transferase family 1" evidence="1">
    <location>
        <begin position="136"/>
        <end position="297"/>
    </location>
</feature>
<keyword evidence="3" id="KW-0808">Transferase</keyword>
<dbReference type="EMBL" id="NMUJ01000003">
    <property type="protein sequence ID" value="OYV03564.1"/>
    <property type="molecule type" value="Genomic_DNA"/>
</dbReference>
<dbReference type="PANTHER" id="PTHR45947">
    <property type="entry name" value="SULFOQUINOVOSYL TRANSFERASE SQD2"/>
    <property type="match status" value="1"/>
</dbReference>
<evidence type="ECO:0000259" key="2">
    <source>
        <dbReference type="Pfam" id="PF13439"/>
    </source>
</evidence>
<dbReference type="InterPro" id="IPR001296">
    <property type="entry name" value="Glyco_trans_1"/>
</dbReference>
<sequence>MIRVGKAMLFPIPLNLSFSRFTIGGKLHGELRRVLKEGKFDLIHIHEGLVPFLPLLTIRYSDARKVLTFHAGFDRSLWYGIMRPILEPYFNELDAVIAVSEVAVNSHRQYFPGKYRVIPNGVDVGKFQPTGKKVEALLKYKYRVLFVGRLEPRSGLPYLLKAMTHVVRAVPEVVLVVVGEGPYRYKYQRMVPPHVAQHIIWCGRVLPESGLPCYYRTADLFVAPSPGGHSFGITLLEAMSTGIPVVASSIPGYRQLVDDGETGLLVLPGDVNALAEKIIMLLHDTQLRHILGSNGRRKALRFAWDKVADAVEKVYYELL</sequence>
<accession>A0A257LVB4</accession>
<proteinExistence type="predicted"/>
<dbReference type="PANTHER" id="PTHR45947:SF3">
    <property type="entry name" value="SULFOQUINOVOSYL TRANSFERASE SQD2"/>
    <property type="match status" value="1"/>
</dbReference>
<protein>
    <submittedName>
        <fullName evidence="3">Glycosyl transferase</fullName>
    </submittedName>
</protein>
<dbReference type="Proteomes" id="UP000216312">
    <property type="component" value="Unassembled WGS sequence"/>
</dbReference>
<name>A0A257LVB4_UNCW3</name>
<reference evidence="4" key="1">
    <citation type="submission" date="2017-07" db="EMBL/GenBank/DDBJ databases">
        <title>Novel pathways for hydrocarbon cycling and metabolic interdependencies in hydrothermal sediment communities.</title>
        <authorList>
            <person name="Dombrowski N."/>
            <person name="Seitz K."/>
            <person name="Teske A."/>
            <person name="Baker B."/>
        </authorList>
    </citation>
    <scope>NUCLEOTIDE SEQUENCE [LARGE SCALE GENOMIC DNA]</scope>
</reference>
<dbReference type="AlphaFoldDB" id="A0A257LVB4"/>
<dbReference type="GO" id="GO:0016757">
    <property type="term" value="F:glycosyltransferase activity"/>
    <property type="evidence" value="ECO:0007669"/>
    <property type="project" value="InterPro"/>
</dbReference>
<dbReference type="SUPFAM" id="SSF53756">
    <property type="entry name" value="UDP-Glycosyltransferase/glycogen phosphorylase"/>
    <property type="match status" value="1"/>
</dbReference>
<gene>
    <name evidence="3" type="ORF">CGW93_00600</name>
</gene>
<feature type="domain" description="Glycosyltransferase subfamily 4-like N-terminal" evidence="2">
    <location>
        <begin position="11"/>
        <end position="124"/>
    </location>
</feature>
<evidence type="ECO:0000259" key="1">
    <source>
        <dbReference type="Pfam" id="PF00534"/>
    </source>
</evidence>
<dbReference type="InterPro" id="IPR050194">
    <property type="entry name" value="Glycosyltransferase_grp1"/>
</dbReference>
<evidence type="ECO:0000313" key="4">
    <source>
        <dbReference type="Proteomes" id="UP000216312"/>
    </source>
</evidence>